<dbReference type="PROSITE" id="PS00018">
    <property type="entry name" value="EF_HAND_1"/>
    <property type="match status" value="4"/>
</dbReference>
<feature type="domain" description="EF-hand" evidence="5">
    <location>
        <begin position="198"/>
        <end position="233"/>
    </location>
</feature>
<dbReference type="Proteomes" id="UP001165060">
    <property type="component" value="Unassembled WGS sequence"/>
</dbReference>
<keyword evidence="2" id="KW-0677">Repeat</keyword>
<feature type="domain" description="EF-hand" evidence="5">
    <location>
        <begin position="168"/>
        <end position="197"/>
    </location>
</feature>
<keyword evidence="7" id="KW-1185">Reference proteome</keyword>
<feature type="compositionally biased region" description="Basic and acidic residues" evidence="4">
    <location>
        <begin position="1"/>
        <end position="20"/>
    </location>
</feature>
<evidence type="ECO:0000313" key="6">
    <source>
        <dbReference type="EMBL" id="GMI27702.1"/>
    </source>
</evidence>
<dbReference type="InterPro" id="IPR002048">
    <property type="entry name" value="EF_hand_dom"/>
</dbReference>
<evidence type="ECO:0000313" key="7">
    <source>
        <dbReference type="Proteomes" id="UP001165060"/>
    </source>
</evidence>
<keyword evidence="3" id="KW-0106">Calcium</keyword>
<evidence type="ECO:0000259" key="5">
    <source>
        <dbReference type="PROSITE" id="PS50222"/>
    </source>
</evidence>
<dbReference type="SMART" id="SM00054">
    <property type="entry name" value="EFh"/>
    <property type="match status" value="4"/>
</dbReference>
<dbReference type="Pfam" id="PF13499">
    <property type="entry name" value="EF-hand_7"/>
    <property type="match status" value="2"/>
</dbReference>
<evidence type="ECO:0000256" key="1">
    <source>
        <dbReference type="ARBA" id="ARBA00022723"/>
    </source>
</evidence>
<evidence type="ECO:0000256" key="3">
    <source>
        <dbReference type="ARBA" id="ARBA00022837"/>
    </source>
</evidence>
<protein>
    <recommendedName>
        <fullName evidence="5">EF-hand domain-containing protein</fullName>
    </recommendedName>
</protein>
<feature type="compositionally biased region" description="Basic residues" evidence="4">
    <location>
        <begin position="39"/>
        <end position="53"/>
    </location>
</feature>
<feature type="domain" description="EF-hand" evidence="5">
    <location>
        <begin position="236"/>
        <end position="271"/>
    </location>
</feature>
<evidence type="ECO:0000256" key="4">
    <source>
        <dbReference type="SAM" id="MobiDB-lite"/>
    </source>
</evidence>
<proteinExistence type="predicted"/>
<dbReference type="InterPro" id="IPR011992">
    <property type="entry name" value="EF-hand-dom_pair"/>
</dbReference>
<dbReference type="SUPFAM" id="SSF47473">
    <property type="entry name" value="EF-hand"/>
    <property type="match status" value="1"/>
</dbReference>
<evidence type="ECO:0000256" key="2">
    <source>
        <dbReference type="ARBA" id="ARBA00022737"/>
    </source>
</evidence>
<dbReference type="EMBL" id="BRYB01000323">
    <property type="protein sequence ID" value="GMI27702.1"/>
    <property type="molecule type" value="Genomic_DNA"/>
</dbReference>
<dbReference type="InterPro" id="IPR018247">
    <property type="entry name" value="EF_Hand_1_Ca_BS"/>
</dbReference>
<name>A0ABQ6MJN6_9STRA</name>
<dbReference type="PANTHER" id="PTHR45942">
    <property type="entry name" value="PROTEIN PHOSPATASE 3 REGULATORY SUBUNIT B ALPHA ISOFORM TYPE 1"/>
    <property type="match status" value="1"/>
</dbReference>
<feature type="domain" description="EF-hand" evidence="5">
    <location>
        <begin position="130"/>
        <end position="165"/>
    </location>
</feature>
<comment type="caution">
    <text evidence="6">The sequence shown here is derived from an EMBL/GenBank/DDBJ whole genome shotgun (WGS) entry which is preliminary data.</text>
</comment>
<reference evidence="6 7" key="1">
    <citation type="journal article" date="2023" name="Commun. Biol.">
        <title>Genome analysis of Parmales, the sister group of diatoms, reveals the evolutionary specialization of diatoms from phago-mixotrophs to photoautotrophs.</title>
        <authorList>
            <person name="Ban H."/>
            <person name="Sato S."/>
            <person name="Yoshikawa S."/>
            <person name="Yamada K."/>
            <person name="Nakamura Y."/>
            <person name="Ichinomiya M."/>
            <person name="Sato N."/>
            <person name="Blanc-Mathieu R."/>
            <person name="Endo H."/>
            <person name="Kuwata A."/>
            <person name="Ogata H."/>
        </authorList>
    </citation>
    <scope>NUCLEOTIDE SEQUENCE [LARGE SCALE GENOMIC DNA]</scope>
</reference>
<keyword evidence="1" id="KW-0479">Metal-binding</keyword>
<accession>A0ABQ6MJN6</accession>
<organism evidence="6 7">
    <name type="scientific">Tetraparma gracilis</name>
    <dbReference type="NCBI Taxonomy" id="2962635"/>
    <lineage>
        <taxon>Eukaryota</taxon>
        <taxon>Sar</taxon>
        <taxon>Stramenopiles</taxon>
        <taxon>Ochrophyta</taxon>
        <taxon>Bolidophyceae</taxon>
        <taxon>Parmales</taxon>
        <taxon>Triparmaceae</taxon>
        <taxon>Tetraparma</taxon>
    </lineage>
</organism>
<dbReference type="Gene3D" id="1.10.238.10">
    <property type="entry name" value="EF-hand"/>
    <property type="match status" value="1"/>
</dbReference>
<feature type="compositionally biased region" description="Gly residues" evidence="4">
    <location>
        <begin position="67"/>
        <end position="77"/>
    </location>
</feature>
<feature type="region of interest" description="Disordered" evidence="4">
    <location>
        <begin position="1"/>
        <end position="91"/>
    </location>
</feature>
<dbReference type="PROSITE" id="PS50222">
    <property type="entry name" value="EF_HAND_2"/>
    <property type="match status" value="4"/>
</dbReference>
<gene>
    <name evidence="6" type="ORF">TeGR_g4701</name>
</gene>
<sequence>MPTKDLKKPKPKKDKSDSPKAPKPKKDKNASSGGDSPAKKKTSNPMKKAKSGGKGKAPDIDPKAPGGKYGPPKGKGPGAKKAPKKKKDDSHAHKNSFLLHLYHKFIHADTVVIQNQEVKGAVEALGLTQKHLKKLKLQFEEIDLDGSGSIDSEEFFEILEENRSPFTDALFALIDLDGSGTIEFEEYCMVCITYCMYTRKDILKFVFDCFDKDGSGTIDEKEFITLCNTVNNAAPLFPGNFAEAISQFDTNDDGLIDFNEFMELDKRYPLVLFPAFRLQDRMMKKTLGEREWTKVHETVFKEAKIKEYMDAHGGQKPPDSFFKKNCKKFCGCLLGKERHIDTEKIAAAQAKSAKAMQARERAS</sequence>